<organism evidence="6 7">
    <name type="scientific">Amycolatopsis rifamycinica</name>
    <dbReference type="NCBI Taxonomy" id="287986"/>
    <lineage>
        <taxon>Bacteria</taxon>
        <taxon>Bacillati</taxon>
        <taxon>Actinomycetota</taxon>
        <taxon>Actinomycetes</taxon>
        <taxon>Pseudonocardiales</taxon>
        <taxon>Pseudonocardiaceae</taxon>
        <taxon>Amycolatopsis</taxon>
    </lineage>
</organism>
<evidence type="ECO:0000256" key="4">
    <source>
        <dbReference type="ARBA" id="ARBA00023186"/>
    </source>
</evidence>
<keyword evidence="4" id="KW-0143">Chaperone</keyword>
<dbReference type="RefSeq" id="WP_043782370.1">
    <property type="nucleotide sequence ID" value="NZ_JMQI01000043.1"/>
</dbReference>
<dbReference type="AlphaFoldDB" id="A0A066U835"/>
<dbReference type="Pfam" id="PF14011">
    <property type="entry name" value="ESX-1_EspG"/>
    <property type="match status" value="1"/>
</dbReference>
<comment type="caution">
    <text evidence="6">The sequence shown here is derived from an EMBL/GenBank/DDBJ whole genome shotgun (WGS) entry which is preliminary data.</text>
</comment>
<evidence type="ECO:0000313" key="6">
    <source>
        <dbReference type="EMBL" id="KDN20259.1"/>
    </source>
</evidence>
<evidence type="ECO:0000256" key="3">
    <source>
        <dbReference type="ARBA" id="ARBA00022490"/>
    </source>
</evidence>
<proteinExistence type="inferred from homology"/>
<feature type="region of interest" description="Disordered" evidence="5">
    <location>
        <begin position="154"/>
        <end position="191"/>
    </location>
</feature>
<reference evidence="6 7" key="1">
    <citation type="submission" date="2014-05" db="EMBL/GenBank/DDBJ databases">
        <title>Draft genome sequence of Amycolatopsis rifamycinica DSM 46095.</title>
        <authorList>
            <person name="Lal R."/>
            <person name="Saxena A."/>
            <person name="Kumari R."/>
            <person name="Mukherjee U."/>
            <person name="Singh P."/>
            <person name="Sangwan N."/>
            <person name="Mahato N.K."/>
        </authorList>
    </citation>
    <scope>NUCLEOTIDE SEQUENCE [LARGE SCALE GENOMIC DNA]</scope>
    <source>
        <strain evidence="6 7">DSM 46095</strain>
    </source>
</reference>
<evidence type="ECO:0000256" key="5">
    <source>
        <dbReference type="SAM" id="MobiDB-lite"/>
    </source>
</evidence>
<dbReference type="OrthoDB" id="5175124at2"/>
<comment type="similarity">
    <text evidence="2">Belongs to the EspG family.</text>
</comment>
<dbReference type="EMBL" id="JMQI01000043">
    <property type="protein sequence ID" value="KDN20259.1"/>
    <property type="molecule type" value="Genomic_DNA"/>
</dbReference>
<dbReference type="Proteomes" id="UP000027345">
    <property type="component" value="Unassembled WGS sequence"/>
</dbReference>
<evidence type="ECO:0000256" key="2">
    <source>
        <dbReference type="ARBA" id="ARBA00006411"/>
    </source>
</evidence>
<comment type="subcellular location">
    <subcellularLocation>
        <location evidence="1">Cytoplasm</location>
    </subcellularLocation>
</comment>
<accession>A0A066U835</accession>
<protein>
    <submittedName>
        <fullName evidence="6">Uncharacterized protein</fullName>
    </submittedName>
</protein>
<keyword evidence="3" id="KW-0963">Cytoplasm</keyword>
<gene>
    <name evidence="6" type="ORF">DV20_20095</name>
</gene>
<dbReference type="STRING" id="287986.DV20_20095"/>
<evidence type="ECO:0000313" key="7">
    <source>
        <dbReference type="Proteomes" id="UP000027345"/>
    </source>
</evidence>
<evidence type="ECO:0000256" key="1">
    <source>
        <dbReference type="ARBA" id="ARBA00004496"/>
    </source>
</evidence>
<name>A0A066U835_9PSEU</name>
<keyword evidence="7" id="KW-1185">Reference proteome</keyword>
<dbReference type="InterPro" id="IPR025734">
    <property type="entry name" value="EspG"/>
</dbReference>
<dbReference type="eggNOG" id="ENOG5030UVW">
    <property type="taxonomic scope" value="Bacteria"/>
</dbReference>
<sequence>MMQEFFSPLAFDFLWESARVGELPYPLIVRSHGATEDERVSLRHRTDVELKARGIRDPRGRLAPPIEDALHLMAFAPLTIDALHIPQFEAPTVGVLAAADETKGVLAVQDADGIWLRDVPPDGLVSAVVGVLPTGPRGSEASVTLPLDDALRTPPIRVPVPLPSARGEEEDKRRGKGRRTPLSERLTADPREAYGRIAGQPRLRGGQLAANSRSQVGAKQRSRVLAWFDTATGRYLSLSRAGTDGREWVTVAPADPATLRTRLGEMVSSVSDGTR</sequence>